<keyword evidence="1" id="KW-0067">ATP-binding</keyword>
<dbReference type="RefSeq" id="WP_063184853.1">
    <property type="nucleotide sequence ID" value="NZ_LQRA01000072.1"/>
</dbReference>
<comment type="caution">
    <text evidence="5">The sequence shown here is derived from an EMBL/GenBank/DDBJ whole genome shotgun (WGS) entry which is preliminary data.</text>
</comment>
<dbReference type="InterPro" id="IPR036597">
    <property type="entry name" value="Fido-like_dom_sf"/>
</dbReference>
<protein>
    <submittedName>
        <fullName evidence="5">Cell filamentation protein Fic</fullName>
    </submittedName>
</protein>
<dbReference type="OrthoDB" id="9813719at2"/>
<evidence type="ECO:0000313" key="5">
    <source>
        <dbReference type="EMBL" id="KZE75378.1"/>
    </source>
</evidence>
<dbReference type="PIRSF" id="PIRSF038925">
    <property type="entry name" value="AMP-prot_trans"/>
    <property type="match status" value="1"/>
</dbReference>
<evidence type="ECO:0000256" key="1">
    <source>
        <dbReference type="PIRSR" id="PIRSR038925-1"/>
    </source>
</evidence>
<dbReference type="InterPro" id="IPR040198">
    <property type="entry name" value="Fido_containing"/>
</dbReference>
<dbReference type="Pfam" id="PF02661">
    <property type="entry name" value="Fic"/>
    <property type="match status" value="1"/>
</dbReference>
<gene>
    <name evidence="5" type="ORF">AV654_26800</name>
</gene>
<feature type="active site" evidence="2">
    <location>
        <position position="201"/>
    </location>
</feature>
<feature type="domain" description="Fido" evidence="4">
    <location>
        <begin position="112"/>
        <end position="265"/>
    </location>
</feature>
<dbReference type="PANTHER" id="PTHR13504">
    <property type="entry name" value="FIDO DOMAIN-CONTAINING PROTEIN DDB_G0283145"/>
    <property type="match status" value="1"/>
</dbReference>
<evidence type="ECO:0000313" key="6">
    <source>
        <dbReference type="Proteomes" id="UP000076563"/>
    </source>
</evidence>
<evidence type="ECO:0000256" key="2">
    <source>
        <dbReference type="PIRSR" id="PIRSR640198-1"/>
    </source>
</evidence>
<name>A0A163VTK2_9BACL</name>
<evidence type="ECO:0000256" key="3">
    <source>
        <dbReference type="PIRSR" id="PIRSR640198-2"/>
    </source>
</evidence>
<keyword evidence="1" id="KW-0547">Nucleotide-binding</keyword>
<sequence>MTRTPFVPEELPLKQERIDQLLYIRELIDANKKVAQYQVLLENSKIPSQLLLNPVMLHEAVQSTKIEGTQVTLDEVLEVEAQSRKNNKDIQEVLNYYHTLREGMDKLAFLPLSTRLFKSMHTTLMSNEVRGGNRSPGEYRRIQNFIGPEGCTLETATYIPPAPHLVDQYMSNLEIYINDPKDDLDELIRVAIIHAQFETIHPFLDGNGRIGRILIPLYLFNKKVIDYPNFFLSEALEKDKHKYYRFLNDTRYKGDWDQWIKFFLEAVIIQANKNIRLINDVNKLYEHDLNVAQSLINSSNVKKLIDAIFQKPIFTVHSICSTAELSEVTCRRYLSILEAERIIFSDGKQRSKTYYYYNLLDKLR</sequence>
<dbReference type="SUPFAM" id="SSF140931">
    <property type="entry name" value="Fic-like"/>
    <property type="match status" value="1"/>
</dbReference>
<dbReference type="GO" id="GO:0005524">
    <property type="term" value="F:ATP binding"/>
    <property type="evidence" value="ECO:0007669"/>
    <property type="project" value="UniProtKB-KW"/>
</dbReference>
<feature type="binding site" evidence="1">
    <location>
        <position position="243"/>
    </location>
    <ligand>
        <name>ATP</name>
        <dbReference type="ChEBI" id="CHEBI:30616"/>
    </ligand>
</feature>
<organism evidence="5 6">
    <name type="scientific">Paenibacillus elgii</name>
    <dbReference type="NCBI Taxonomy" id="189691"/>
    <lineage>
        <taxon>Bacteria</taxon>
        <taxon>Bacillati</taxon>
        <taxon>Bacillota</taxon>
        <taxon>Bacilli</taxon>
        <taxon>Bacillales</taxon>
        <taxon>Paenibacillaceae</taxon>
        <taxon>Paenibacillus</taxon>
    </lineage>
</organism>
<feature type="binding site" evidence="3">
    <location>
        <begin position="205"/>
        <end position="212"/>
    </location>
    <ligand>
        <name>ATP</name>
        <dbReference type="ChEBI" id="CHEBI:30616"/>
    </ligand>
</feature>
<feature type="binding site" evidence="1">
    <location>
        <position position="201"/>
    </location>
    <ligand>
        <name>ATP</name>
        <dbReference type="ChEBI" id="CHEBI:30616"/>
    </ligand>
</feature>
<feature type="binding site" evidence="1">
    <location>
        <position position="67"/>
    </location>
    <ligand>
        <name>ATP</name>
        <dbReference type="ChEBI" id="CHEBI:30616"/>
    </ligand>
</feature>
<feature type="binding site" evidence="3">
    <location>
        <begin position="243"/>
        <end position="244"/>
    </location>
    <ligand>
        <name>ATP</name>
        <dbReference type="ChEBI" id="CHEBI:30616"/>
    </ligand>
</feature>
<dbReference type="EMBL" id="LQRA01000072">
    <property type="protein sequence ID" value="KZE75378.1"/>
    <property type="molecule type" value="Genomic_DNA"/>
</dbReference>
<dbReference type="Proteomes" id="UP000076563">
    <property type="component" value="Unassembled WGS sequence"/>
</dbReference>
<dbReference type="Gene3D" id="1.10.3290.10">
    <property type="entry name" value="Fido-like domain"/>
    <property type="match status" value="1"/>
</dbReference>
<dbReference type="AlphaFoldDB" id="A0A163VTK2"/>
<proteinExistence type="predicted"/>
<dbReference type="Pfam" id="PF13784">
    <property type="entry name" value="Fic_N"/>
    <property type="match status" value="1"/>
</dbReference>
<dbReference type="InterPro" id="IPR003812">
    <property type="entry name" value="Fido"/>
</dbReference>
<keyword evidence="6" id="KW-1185">Reference proteome</keyword>
<dbReference type="InterPro" id="IPR026287">
    <property type="entry name" value="SoFic-like"/>
</dbReference>
<dbReference type="PANTHER" id="PTHR13504:SF38">
    <property type="entry name" value="FIDO DOMAIN-CONTAINING PROTEIN"/>
    <property type="match status" value="1"/>
</dbReference>
<accession>A0A163VTK2</accession>
<feature type="binding site" evidence="1">
    <location>
        <begin position="206"/>
        <end position="212"/>
    </location>
    <ligand>
        <name>ATP</name>
        <dbReference type="ChEBI" id="CHEBI:30616"/>
    </ligand>
</feature>
<dbReference type="PROSITE" id="PS51459">
    <property type="entry name" value="FIDO"/>
    <property type="match status" value="1"/>
</dbReference>
<reference evidence="6" key="1">
    <citation type="submission" date="2016-01" db="EMBL/GenBank/DDBJ databases">
        <title>Draft genome of Chromobacterium sp. F49.</title>
        <authorList>
            <person name="Hong K.W."/>
        </authorList>
    </citation>
    <scope>NUCLEOTIDE SEQUENCE [LARGE SCALE GENOMIC DNA]</scope>
    <source>
        <strain evidence="6">M63</strain>
    </source>
</reference>
<evidence type="ECO:0000259" key="4">
    <source>
        <dbReference type="PROSITE" id="PS51459"/>
    </source>
</evidence>
<dbReference type="InterPro" id="IPR025758">
    <property type="entry name" value="Fic/DOC_N"/>
</dbReference>